<dbReference type="AlphaFoldDB" id="A0A7G9LD96"/>
<dbReference type="InterPro" id="IPR050330">
    <property type="entry name" value="Bact_OuterMem_StrucFunc"/>
</dbReference>
<evidence type="ECO:0000256" key="1">
    <source>
        <dbReference type="PROSITE-ProRule" id="PRU00473"/>
    </source>
</evidence>
<proteinExistence type="predicted"/>
<dbReference type="RefSeq" id="WP_187483472.1">
    <property type="nucleotide sequence ID" value="NZ_CP060695.1"/>
</dbReference>
<dbReference type="GO" id="GO:0016020">
    <property type="term" value="C:membrane"/>
    <property type="evidence" value="ECO:0007669"/>
    <property type="project" value="UniProtKB-UniRule"/>
</dbReference>
<dbReference type="CDD" id="cd07185">
    <property type="entry name" value="OmpA_C-like"/>
    <property type="match status" value="1"/>
</dbReference>
<evidence type="ECO:0000313" key="5">
    <source>
        <dbReference type="Proteomes" id="UP000515808"/>
    </source>
</evidence>
<dbReference type="InterPro" id="IPR036737">
    <property type="entry name" value="OmpA-like_sf"/>
</dbReference>
<evidence type="ECO:0000313" key="4">
    <source>
        <dbReference type="EMBL" id="QNM86595.1"/>
    </source>
</evidence>
<evidence type="ECO:0000256" key="2">
    <source>
        <dbReference type="SAM" id="Coils"/>
    </source>
</evidence>
<organism evidence="4 5">
    <name type="scientific">Polaribacter pectinis</name>
    <dbReference type="NCBI Taxonomy" id="2738844"/>
    <lineage>
        <taxon>Bacteria</taxon>
        <taxon>Pseudomonadati</taxon>
        <taxon>Bacteroidota</taxon>
        <taxon>Flavobacteriia</taxon>
        <taxon>Flavobacteriales</taxon>
        <taxon>Flavobacteriaceae</taxon>
    </lineage>
</organism>
<accession>A0A7G9LD96</accession>
<dbReference type="KEGG" id="ppec:H9W90_05605"/>
<dbReference type="PANTHER" id="PTHR30329">
    <property type="entry name" value="STATOR ELEMENT OF FLAGELLAR MOTOR COMPLEX"/>
    <property type="match status" value="1"/>
</dbReference>
<dbReference type="SUPFAM" id="SSF103088">
    <property type="entry name" value="OmpA-like"/>
    <property type="match status" value="1"/>
</dbReference>
<protein>
    <submittedName>
        <fullName evidence="4">OmpA family protein</fullName>
    </submittedName>
</protein>
<dbReference type="Proteomes" id="UP000515808">
    <property type="component" value="Chromosome"/>
</dbReference>
<gene>
    <name evidence="4" type="ORF">H9W90_05605</name>
</gene>
<keyword evidence="2" id="KW-0175">Coiled coil</keyword>
<keyword evidence="1" id="KW-0472">Membrane</keyword>
<reference evidence="4 5" key="1">
    <citation type="submission" date="2020-08" db="EMBL/GenBank/DDBJ databases">
        <title>Polaribacter sp. L12M9 isolated from gut of the Korean scallop.</title>
        <authorList>
            <person name="Jeong Y.S."/>
        </authorList>
    </citation>
    <scope>NUCLEOTIDE SEQUENCE [LARGE SCALE GENOMIC DNA]</scope>
    <source>
        <strain evidence="4 5">L12M9</strain>
    </source>
</reference>
<keyword evidence="5" id="KW-1185">Reference proteome</keyword>
<dbReference type="PANTHER" id="PTHR30329:SF21">
    <property type="entry name" value="LIPOPROTEIN YIAD-RELATED"/>
    <property type="match status" value="1"/>
</dbReference>
<dbReference type="PROSITE" id="PS51257">
    <property type="entry name" value="PROKAR_LIPOPROTEIN"/>
    <property type="match status" value="1"/>
</dbReference>
<dbReference type="EMBL" id="CP060695">
    <property type="protein sequence ID" value="QNM86595.1"/>
    <property type="molecule type" value="Genomic_DNA"/>
</dbReference>
<name>A0A7G9LD96_9FLAO</name>
<feature type="domain" description="OmpA-like" evidence="3">
    <location>
        <begin position="152"/>
        <end position="274"/>
    </location>
</feature>
<sequence length="289" mass="32288">MKNLIIPVVALSLIATSCVSKKKYAALESQYKDTKGNLQKTTLEKEELESKFAKIESRVANYNEKINSLKSDNVALQNENDVKLDMVGNAAVISNKTRESMRETLSKVDPALLAEAKTLKDSLNLAISYNLKSKMNTEDLNNSDDINIDIDQTVVMISVSDKLLFNTTSYRVKKGAFKLIEKLANVIKSEPSMDVMIEGHTDSRTINNVTVQDNWDLSVKRATSIVRLLENKYNVDGSQLIASGRGSTMPLVENTSSENRAKNRRTRIVILPNLDKFFALLANEKPLEQ</sequence>
<dbReference type="Pfam" id="PF00691">
    <property type="entry name" value="OmpA"/>
    <property type="match status" value="1"/>
</dbReference>
<dbReference type="Gene3D" id="3.30.1330.60">
    <property type="entry name" value="OmpA-like domain"/>
    <property type="match status" value="1"/>
</dbReference>
<evidence type="ECO:0000259" key="3">
    <source>
        <dbReference type="PROSITE" id="PS51123"/>
    </source>
</evidence>
<feature type="coiled-coil region" evidence="2">
    <location>
        <begin position="24"/>
        <end position="79"/>
    </location>
</feature>
<dbReference type="InterPro" id="IPR006665">
    <property type="entry name" value="OmpA-like"/>
</dbReference>
<dbReference type="PROSITE" id="PS51123">
    <property type="entry name" value="OMPA_2"/>
    <property type="match status" value="1"/>
</dbReference>